<proteinExistence type="predicted"/>
<dbReference type="EMBL" id="FMHW01000002">
    <property type="protein sequence ID" value="SCL27760.1"/>
    <property type="molecule type" value="Genomic_DNA"/>
</dbReference>
<protein>
    <submittedName>
        <fullName evidence="1">Uncharacterized protein</fullName>
    </submittedName>
</protein>
<evidence type="ECO:0000313" key="2">
    <source>
        <dbReference type="Proteomes" id="UP000198959"/>
    </source>
</evidence>
<dbReference type="Proteomes" id="UP000198959">
    <property type="component" value="Unassembled WGS sequence"/>
</dbReference>
<name>A0A1C6SE56_9ACTN</name>
<keyword evidence="2" id="KW-1185">Reference proteome</keyword>
<gene>
    <name evidence="1" type="ORF">GA0074692_2408</name>
</gene>
<dbReference type="AlphaFoldDB" id="A0A1C6SE56"/>
<reference evidence="2" key="1">
    <citation type="submission" date="2016-06" db="EMBL/GenBank/DDBJ databases">
        <authorList>
            <person name="Varghese N."/>
            <person name="Submissions Spin"/>
        </authorList>
    </citation>
    <scope>NUCLEOTIDE SEQUENCE [LARGE SCALE GENOMIC DNA]</scope>
    <source>
        <strain evidence="2">DSM 43817</strain>
    </source>
</reference>
<accession>A0A1C6SE56</accession>
<sequence length="52" mass="6111">MVNRQVERKRVSYEKNPVGKVFEGWMSPFPSLTTKSMPSRLLTYPFIPAPRR</sequence>
<organism evidence="1 2">
    <name type="scientific">Micromonospora pallida</name>
    <dbReference type="NCBI Taxonomy" id="145854"/>
    <lineage>
        <taxon>Bacteria</taxon>
        <taxon>Bacillati</taxon>
        <taxon>Actinomycetota</taxon>
        <taxon>Actinomycetes</taxon>
        <taxon>Micromonosporales</taxon>
        <taxon>Micromonosporaceae</taxon>
        <taxon>Micromonospora</taxon>
    </lineage>
</organism>
<evidence type="ECO:0000313" key="1">
    <source>
        <dbReference type="EMBL" id="SCL27760.1"/>
    </source>
</evidence>